<organism evidence="1 2">
    <name type="scientific">Rhodovulum bhavnagarense</name>
    <dbReference type="NCBI Taxonomy" id="992286"/>
    <lineage>
        <taxon>Bacteria</taxon>
        <taxon>Pseudomonadati</taxon>
        <taxon>Pseudomonadota</taxon>
        <taxon>Alphaproteobacteria</taxon>
        <taxon>Rhodobacterales</taxon>
        <taxon>Paracoccaceae</taxon>
        <taxon>Rhodovulum</taxon>
    </lineage>
</organism>
<dbReference type="EMBL" id="SLXU01000023">
    <property type="protein sequence ID" value="TCP58524.1"/>
    <property type="molecule type" value="Genomic_DNA"/>
</dbReference>
<protein>
    <submittedName>
        <fullName evidence="1">Uncharacterized protein</fullName>
    </submittedName>
</protein>
<dbReference type="AlphaFoldDB" id="A0A4R2R8J7"/>
<dbReference type="RefSeq" id="WP_132953141.1">
    <property type="nucleotide sequence ID" value="NZ_SLXU01000023.1"/>
</dbReference>
<proteinExistence type="predicted"/>
<gene>
    <name evidence="1" type="ORF">EV663_12326</name>
</gene>
<comment type="caution">
    <text evidence="1">The sequence shown here is derived from an EMBL/GenBank/DDBJ whole genome shotgun (WGS) entry which is preliminary data.</text>
</comment>
<dbReference type="Proteomes" id="UP000295050">
    <property type="component" value="Unassembled WGS sequence"/>
</dbReference>
<accession>A0A4R2R8J7</accession>
<name>A0A4R2R8J7_9RHOB</name>
<reference evidence="1 2" key="1">
    <citation type="submission" date="2019-03" db="EMBL/GenBank/DDBJ databases">
        <title>Genomic Encyclopedia of Type Strains, Phase IV (KMG-IV): sequencing the most valuable type-strain genomes for metagenomic binning, comparative biology and taxonomic classification.</title>
        <authorList>
            <person name="Goeker M."/>
        </authorList>
    </citation>
    <scope>NUCLEOTIDE SEQUENCE [LARGE SCALE GENOMIC DNA]</scope>
    <source>
        <strain evidence="1 2">DSM 24766</strain>
    </source>
</reference>
<sequence>MAGGQVFYSDEERERLRRALQDHFNNKKLSYQQLAKDISETVNYGLKDDSGRRRVERFLKDTHRQNDDFIHAIARYLGSVPPPMIEESAATLADFFSRSVRKPHKVENLIGRYRVYASTDRRAHDHDGFRETMTLNQWGEFSASPVKPMISKIPYAVIDMKPMPKHDALLVSETIFNFSVDPETDEFPDMPPRNKDAGVIVAFGYSDRDAPRYFMATRTVLETRLYRLYKVSDEPLTLRGELSFNGGIGRPENMTHSDPLHPEYEVELVRVADLVELRS</sequence>
<keyword evidence="2" id="KW-1185">Reference proteome</keyword>
<dbReference type="OrthoDB" id="7829910at2"/>
<evidence type="ECO:0000313" key="2">
    <source>
        <dbReference type="Proteomes" id="UP000295050"/>
    </source>
</evidence>
<evidence type="ECO:0000313" key="1">
    <source>
        <dbReference type="EMBL" id="TCP58524.1"/>
    </source>
</evidence>